<gene>
    <name evidence="1" type="ORF">PBLR_12247</name>
</gene>
<accession>A0A383R9N9</accession>
<protein>
    <submittedName>
        <fullName evidence="1">Uncharacterized protein</fullName>
    </submittedName>
</protein>
<name>A0A383R9N9_PAEAL</name>
<dbReference type="Proteomes" id="UP000304148">
    <property type="component" value="Chromosome"/>
</dbReference>
<dbReference type="EMBL" id="LS992241">
    <property type="protein sequence ID" value="SYX83825.1"/>
    <property type="molecule type" value="Genomic_DNA"/>
</dbReference>
<organism evidence="1 2">
    <name type="scientific">Paenibacillus alvei</name>
    <name type="common">Bacillus alvei</name>
    <dbReference type="NCBI Taxonomy" id="44250"/>
    <lineage>
        <taxon>Bacteria</taxon>
        <taxon>Bacillati</taxon>
        <taxon>Bacillota</taxon>
        <taxon>Bacilli</taxon>
        <taxon>Bacillales</taxon>
        <taxon>Paenibacillaceae</taxon>
        <taxon>Paenibacillus</taxon>
    </lineage>
</organism>
<evidence type="ECO:0000313" key="1">
    <source>
        <dbReference type="EMBL" id="SYX83825.1"/>
    </source>
</evidence>
<reference evidence="2" key="1">
    <citation type="submission" date="2018-08" db="EMBL/GenBank/DDBJ databases">
        <authorList>
            <person name="Chevrot R."/>
        </authorList>
    </citation>
    <scope>NUCLEOTIDE SEQUENCE [LARGE SCALE GENOMIC DNA]</scope>
</reference>
<sequence>MNSLELIIGVMHVSNQQMDKGANRMMKVAPGLQIRNDIESLIDR</sequence>
<proteinExistence type="predicted"/>
<dbReference type="AlphaFoldDB" id="A0A383R9N9"/>
<evidence type="ECO:0000313" key="2">
    <source>
        <dbReference type="Proteomes" id="UP000304148"/>
    </source>
</evidence>